<dbReference type="InterPro" id="IPR009057">
    <property type="entry name" value="Homeodomain-like_sf"/>
</dbReference>
<dbReference type="Proteomes" id="UP000615026">
    <property type="component" value="Unassembled WGS sequence"/>
</dbReference>
<dbReference type="Gene3D" id="1.10.10.10">
    <property type="entry name" value="Winged helix-like DNA-binding domain superfamily/Winged helix DNA-binding domain"/>
    <property type="match status" value="1"/>
</dbReference>
<evidence type="ECO:0000313" key="3">
    <source>
        <dbReference type="Proteomes" id="UP000615026"/>
    </source>
</evidence>
<comment type="caution">
    <text evidence="2">The sequence shown here is derived from an EMBL/GenBank/DDBJ whole genome shotgun (WGS) entry which is preliminary data.</text>
</comment>
<dbReference type="InterPro" id="IPR036397">
    <property type="entry name" value="RNaseH_sf"/>
</dbReference>
<organism evidence="2 3">
    <name type="scientific">Leptolyngbya cf. ectocarpi LEGE 11479</name>
    <dbReference type="NCBI Taxonomy" id="1828722"/>
    <lineage>
        <taxon>Bacteria</taxon>
        <taxon>Bacillati</taxon>
        <taxon>Cyanobacteriota</taxon>
        <taxon>Cyanophyceae</taxon>
        <taxon>Leptolyngbyales</taxon>
        <taxon>Leptolyngbyaceae</taxon>
        <taxon>Leptolyngbya group</taxon>
        <taxon>Leptolyngbya</taxon>
    </lineage>
</organism>
<sequence>MINAYTGGGIFQRGLAKQFGVAKSFIQKLLKQYRETGSIAPKVRADYSLMGATDGLTFEAFISQKLVPQLWKGTCVLMDNCSVHLGETVRELIEAAGARLIYLPPYSPDFSPIENCWSKIKSRLKSIGARTYPDLVKAIEYTFSEVSLDDIRSWFTHCCYCASED</sequence>
<keyword evidence="3" id="KW-1185">Reference proteome</keyword>
<dbReference type="SUPFAM" id="SSF46689">
    <property type="entry name" value="Homeodomain-like"/>
    <property type="match status" value="1"/>
</dbReference>
<evidence type="ECO:0000313" key="2">
    <source>
        <dbReference type="EMBL" id="MBE9065378.1"/>
    </source>
</evidence>
<name>A0A928X2K8_LEPEC</name>
<dbReference type="GO" id="GO:0003676">
    <property type="term" value="F:nucleic acid binding"/>
    <property type="evidence" value="ECO:0007669"/>
    <property type="project" value="InterPro"/>
</dbReference>
<dbReference type="PANTHER" id="PTHR46564:SF1">
    <property type="entry name" value="TRANSPOSASE"/>
    <property type="match status" value="1"/>
</dbReference>
<dbReference type="AlphaFoldDB" id="A0A928X2K8"/>
<dbReference type="InterPro" id="IPR038717">
    <property type="entry name" value="Tc1-like_DDE_dom"/>
</dbReference>
<accession>A0A928X2K8</accession>
<dbReference type="EMBL" id="JADEXP010000006">
    <property type="protein sequence ID" value="MBE9065378.1"/>
    <property type="molecule type" value="Genomic_DNA"/>
</dbReference>
<protein>
    <submittedName>
        <fullName evidence="2">Transposase</fullName>
    </submittedName>
</protein>
<proteinExistence type="predicted"/>
<dbReference type="InterPro" id="IPR036388">
    <property type="entry name" value="WH-like_DNA-bd_sf"/>
</dbReference>
<dbReference type="Gene3D" id="3.30.420.10">
    <property type="entry name" value="Ribonuclease H-like superfamily/Ribonuclease H"/>
    <property type="match status" value="1"/>
</dbReference>
<reference evidence="2" key="1">
    <citation type="submission" date="2020-10" db="EMBL/GenBank/DDBJ databases">
        <authorList>
            <person name="Castelo-Branco R."/>
            <person name="Eusebio N."/>
            <person name="Adriana R."/>
            <person name="Vieira A."/>
            <person name="Brugerolle De Fraissinette N."/>
            <person name="Rezende De Castro R."/>
            <person name="Schneider M.P."/>
            <person name="Vasconcelos V."/>
            <person name="Leao P.N."/>
        </authorList>
    </citation>
    <scope>NUCLEOTIDE SEQUENCE</scope>
    <source>
        <strain evidence="2">LEGE 11479</strain>
    </source>
</reference>
<evidence type="ECO:0000259" key="1">
    <source>
        <dbReference type="Pfam" id="PF13358"/>
    </source>
</evidence>
<dbReference type="PANTHER" id="PTHR46564">
    <property type="entry name" value="TRANSPOSASE"/>
    <property type="match status" value="1"/>
</dbReference>
<feature type="domain" description="Tc1-like transposase DDE" evidence="1">
    <location>
        <begin position="55"/>
        <end position="126"/>
    </location>
</feature>
<dbReference type="Pfam" id="PF13358">
    <property type="entry name" value="DDE_3"/>
    <property type="match status" value="1"/>
</dbReference>
<gene>
    <name evidence="2" type="ORF">IQ260_01790</name>
</gene>